<gene>
    <name evidence="1" type="ORF">L2E82_33690</name>
</gene>
<comment type="caution">
    <text evidence="1">The sequence shown here is derived from an EMBL/GenBank/DDBJ whole genome shotgun (WGS) entry which is preliminary data.</text>
</comment>
<sequence>MKSAFLSVFFATMLVTSPIMEVASTTAPPPGPYESAEKSVKSTPSPQNMTSVNSTSTVTVFPALVKLTCSRCGKGCLKAAHKQECFDFQVLR</sequence>
<dbReference type="Proteomes" id="UP001055811">
    <property type="component" value="Linkage Group LG06"/>
</dbReference>
<dbReference type="EMBL" id="CM042014">
    <property type="protein sequence ID" value="KAI3722648.1"/>
    <property type="molecule type" value="Genomic_DNA"/>
</dbReference>
<accession>A0ACB9BL71</accession>
<protein>
    <submittedName>
        <fullName evidence="1">Uncharacterized protein</fullName>
    </submittedName>
</protein>
<name>A0ACB9BL71_CICIN</name>
<evidence type="ECO:0000313" key="1">
    <source>
        <dbReference type="EMBL" id="KAI3722648.1"/>
    </source>
</evidence>
<reference evidence="2" key="1">
    <citation type="journal article" date="2022" name="Mol. Ecol. Resour.">
        <title>The genomes of chicory, endive, great burdock and yacon provide insights into Asteraceae palaeo-polyploidization history and plant inulin production.</title>
        <authorList>
            <person name="Fan W."/>
            <person name="Wang S."/>
            <person name="Wang H."/>
            <person name="Wang A."/>
            <person name="Jiang F."/>
            <person name="Liu H."/>
            <person name="Zhao H."/>
            <person name="Xu D."/>
            <person name="Zhang Y."/>
        </authorList>
    </citation>
    <scope>NUCLEOTIDE SEQUENCE [LARGE SCALE GENOMIC DNA]</scope>
    <source>
        <strain evidence="2">cv. Punajuju</strain>
    </source>
</reference>
<organism evidence="1 2">
    <name type="scientific">Cichorium intybus</name>
    <name type="common">Chicory</name>
    <dbReference type="NCBI Taxonomy" id="13427"/>
    <lineage>
        <taxon>Eukaryota</taxon>
        <taxon>Viridiplantae</taxon>
        <taxon>Streptophyta</taxon>
        <taxon>Embryophyta</taxon>
        <taxon>Tracheophyta</taxon>
        <taxon>Spermatophyta</taxon>
        <taxon>Magnoliopsida</taxon>
        <taxon>eudicotyledons</taxon>
        <taxon>Gunneridae</taxon>
        <taxon>Pentapetalae</taxon>
        <taxon>asterids</taxon>
        <taxon>campanulids</taxon>
        <taxon>Asterales</taxon>
        <taxon>Asteraceae</taxon>
        <taxon>Cichorioideae</taxon>
        <taxon>Cichorieae</taxon>
        <taxon>Cichoriinae</taxon>
        <taxon>Cichorium</taxon>
    </lineage>
</organism>
<keyword evidence="2" id="KW-1185">Reference proteome</keyword>
<evidence type="ECO:0000313" key="2">
    <source>
        <dbReference type="Proteomes" id="UP001055811"/>
    </source>
</evidence>
<proteinExistence type="predicted"/>
<reference evidence="1 2" key="2">
    <citation type="journal article" date="2022" name="Mol. Ecol. Resour.">
        <title>The genomes of chicory, endive, great burdock and yacon provide insights into Asteraceae paleo-polyploidization history and plant inulin production.</title>
        <authorList>
            <person name="Fan W."/>
            <person name="Wang S."/>
            <person name="Wang H."/>
            <person name="Wang A."/>
            <person name="Jiang F."/>
            <person name="Liu H."/>
            <person name="Zhao H."/>
            <person name="Xu D."/>
            <person name="Zhang Y."/>
        </authorList>
    </citation>
    <scope>NUCLEOTIDE SEQUENCE [LARGE SCALE GENOMIC DNA]</scope>
    <source>
        <strain evidence="2">cv. Punajuju</strain>
        <tissue evidence="1">Leaves</tissue>
    </source>
</reference>